<organism evidence="3">
    <name type="scientific">Octopus bimaculoides</name>
    <name type="common">California two-spotted octopus</name>
    <dbReference type="NCBI Taxonomy" id="37653"/>
    <lineage>
        <taxon>Eukaryota</taxon>
        <taxon>Metazoa</taxon>
        <taxon>Spiralia</taxon>
        <taxon>Lophotrochozoa</taxon>
        <taxon>Mollusca</taxon>
        <taxon>Cephalopoda</taxon>
        <taxon>Coleoidea</taxon>
        <taxon>Octopodiformes</taxon>
        <taxon>Octopoda</taxon>
        <taxon>Incirrata</taxon>
        <taxon>Octopodidae</taxon>
        <taxon>Octopus</taxon>
    </lineage>
</organism>
<proteinExistence type="predicted"/>
<keyword evidence="2" id="KW-0472">Membrane</keyword>
<dbReference type="PANTHER" id="PTHR12480">
    <property type="entry name" value="ARGININE DEMETHYLASE AND LYSYL-HYDROXYLASE JMJD"/>
    <property type="match status" value="1"/>
</dbReference>
<evidence type="ECO:0008006" key="4">
    <source>
        <dbReference type="Google" id="ProtNLM"/>
    </source>
</evidence>
<dbReference type="OrthoDB" id="10063099at2759"/>
<dbReference type="EMBL" id="KQ425066">
    <property type="protein sequence ID" value="KOF70006.1"/>
    <property type="molecule type" value="Genomic_DNA"/>
</dbReference>
<dbReference type="Gene3D" id="2.60.120.650">
    <property type="entry name" value="Cupin"/>
    <property type="match status" value="1"/>
</dbReference>
<feature type="compositionally biased region" description="Polar residues" evidence="1">
    <location>
        <begin position="12"/>
        <end position="21"/>
    </location>
</feature>
<dbReference type="KEGG" id="obi:106880219"/>
<protein>
    <recommendedName>
        <fullName evidence="4">Cupin-like domain-containing protein</fullName>
    </recommendedName>
</protein>
<reference evidence="3" key="1">
    <citation type="submission" date="2015-07" db="EMBL/GenBank/DDBJ databases">
        <title>MeaNS - Measles Nucleotide Surveillance Program.</title>
        <authorList>
            <person name="Tran T."/>
            <person name="Druce J."/>
        </authorList>
    </citation>
    <scope>NUCLEOTIDE SEQUENCE</scope>
    <source>
        <strain evidence="3">UCB-OBI-ISO-001</strain>
        <tissue evidence="3">Gonad</tissue>
    </source>
</reference>
<name>A0A0L8FZ40_OCTBM</name>
<dbReference type="STRING" id="37653.A0A0L8FZ40"/>
<evidence type="ECO:0000313" key="3">
    <source>
        <dbReference type="EMBL" id="KOF70006.1"/>
    </source>
</evidence>
<keyword evidence="2" id="KW-0812">Transmembrane</keyword>
<dbReference type="GO" id="GO:0016706">
    <property type="term" value="F:2-oxoglutarate-dependent dioxygenase activity"/>
    <property type="evidence" value="ECO:0007669"/>
    <property type="project" value="TreeGrafter"/>
</dbReference>
<dbReference type="AlphaFoldDB" id="A0A0L8FZ40"/>
<feature type="transmembrane region" description="Helical" evidence="2">
    <location>
        <begin position="79"/>
        <end position="98"/>
    </location>
</feature>
<gene>
    <name evidence="3" type="ORF">OCBIM_22003685mg</name>
</gene>
<feature type="region of interest" description="Disordered" evidence="1">
    <location>
        <begin position="1"/>
        <end position="24"/>
    </location>
</feature>
<keyword evidence="2" id="KW-1133">Transmembrane helix</keyword>
<evidence type="ECO:0000256" key="2">
    <source>
        <dbReference type="SAM" id="Phobius"/>
    </source>
</evidence>
<evidence type="ECO:0000256" key="1">
    <source>
        <dbReference type="SAM" id="MobiDB-lite"/>
    </source>
</evidence>
<dbReference type="PANTHER" id="PTHR12480:SF19">
    <property type="entry name" value="CUPIN-LIKE DOMAIN-CONTAINING PROTEIN"/>
    <property type="match status" value="1"/>
</dbReference>
<dbReference type="OMA" id="EMPNTDF"/>
<dbReference type="SUPFAM" id="SSF51197">
    <property type="entry name" value="Clavaminate synthase-like"/>
    <property type="match status" value="1"/>
</dbReference>
<dbReference type="InterPro" id="IPR050910">
    <property type="entry name" value="JMJD6_ArgDemeth/LysHydrox"/>
</dbReference>
<sequence>MVTRNRLRNFPPSKTTKNSDTSLKEPEQLLDLTRKLEIIYEKARLSGIDINMVHCLVRSHLQLTEERKLTMVIWQWKKTLHHIIVIAFTLCLVLSPTFQDWLHNSPCLLENNEILMEVLRPASNCEELCLGMDSVPTEFNISTENFMQKYAYTGHPVLIKNATTNWTALKMFNFNFFHKLFSSRLSHLEECMFFPYNTNFTSFAQFLGMPLARARFDPGQLPWYVGWSNCDPEISVELRKHYEKPYFLPGDSETTSVDWIFMGGFGKGAHIHIDAVKRPSWQAMIAGKKTFMLIVPPECEHLCKYTLNVTMETGDILILDTNQWYHSTYIHLKEVSIAIGSEYD</sequence>
<accession>A0A0L8FZ40</accession>